<keyword evidence="2" id="KW-0479">Metal-binding</keyword>
<evidence type="ECO:0000256" key="7">
    <source>
        <dbReference type="ARBA" id="ARBA00023125"/>
    </source>
</evidence>
<dbReference type="CDD" id="cd17920">
    <property type="entry name" value="DEXHc_RecQ"/>
    <property type="match status" value="1"/>
</dbReference>
<evidence type="ECO:0000259" key="12">
    <source>
        <dbReference type="PROSITE" id="PS51194"/>
    </source>
</evidence>
<evidence type="ECO:0000259" key="11">
    <source>
        <dbReference type="PROSITE" id="PS51192"/>
    </source>
</evidence>
<dbReference type="GO" id="GO:0046872">
    <property type="term" value="F:metal ion binding"/>
    <property type="evidence" value="ECO:0007669"/>
    <property type="project" value="UniProtKB-KW"/>
</dbReference>
<dbReference type="InterPro" id="IPR036388">
    <property type="entry name" value="WH-like_DNA-bd_sf"/>
</dbReference>
<dbReference type="PROSITE" id="PS51192">
    <property type="entry name" value="HELICASE_ATP_BIND_1"/>
    <property type="match status" value="1"/>
</dbReference>
<accession>A0AAE4MGR3</accession>
<dbReference type="InterPro" id="IPR027417">
    <property type="entry name" value="P-loop_NTPase"/>
</dbReference>
<dbReference type="GO" id="GO:0005694">
    <property type="term" value="C:chromosome"/>
    <property type="evidence" value="ECO:0007669"/>
    <property type="project" value="TreeGrafter"/>
</dbReference>
<organism evidence="13 14">
    <name type="scientific">Methanorbis rubei</name>
    <dbReference type="NCBI Taxonomy" id="3028300"/>
    <lineage>
        <taxon>Archaea</taxon>
        <taxon>Methanobacteriati</taxon>
        <taxon>Methanobacteriota</taxon>
        <taxon>Stenosarchaea group</taxon>
        <taxon>Methanomicrobia</taxon>
        <taxon>Methanomicrobiales</taxon>
        <taxon>Methanocorpusculaceae</taxon>
        <taxon>Methanorbis</taxon>
    </lineage>
</organism>
<dbReference type="Proteomes" id="UP001283212">
    <property type="component" value="Unassembled WGS sequence"/>
</dbReference>
<feature type="domain" description="Helicase C-terminal" evidence="12">
    <location>
        <begin position="218"/>
        <end position="365"/>
    </location>
</feature>
<dbReference type="PANTHER" id="PTHR13710">
    <property type="entry name" value="DNA HELICASE RECQ FAMILY MEMBER"/>
    <property type="match status" value="1"/>
</dbReference>
<evidence type="ECO:0000256" key="8">
    <source>
        <dbReference type="ARBA" id="ARBA00023235"/>
    </source>
</evidence>
<dbReference type="GO" id="GO:0000724">
    <property type="term" value="P:double-strand break repair via homologous recombination"/>
    <property type="evidence" value="ECO:0007669"/>
    <property type="project" value="TreeGrafter"/>
</dbReference>
<reference evidence="13 14" key="1">
    <citation type="submission" date="2023-06" db="EMBL/GenBank/DDBJ databases">
        <title>Genome sequence of Methancorpusculaceae sp. Cs1.</title>
        <authorList>
            <person name="Protasov E."/>
            <person name="Platt K."/>
            <person name="Poehlein A."/>
            <person name="Daniel R."/>
            <person name="Brune A."/>
        </authorList>
    </citation>
    <scope>NUCLEOTIDE SEQUENCE [LARGE SCALE GENOMIC DNA]</scope>
    <source>
        <strain evidence="13 14">Cs1</strain>
    </source>
</reference>
<evidence type="ECO:0000313" key="13">
    <source>
        <dbReference type="EMBL" id="MDV0443173.1"/>
    </source>
</evidence>
<evidence type="ECO:0000256" key="5">
    <source>
        <dbReference type="ARBA" id="ARBA00022806"/>
    </source>
</evidence>
<comment type="similarity">
    <text evidence="1">Belongs to the helicase family. RecQ subfamily.</text>
</comment>
<evidence type="ECO:0000256" key="1">
    <source>
        <dbReference type="ARBA" id="ARBA00005446"/>
    </source>
</evidence>
<dbReference type="GO" id="GO:0005524">
    <property type="term" value="F:ATP binding"/>
    <property type="evidence" value="ECO:0007669"/>
    <property type="project" value="UniProtKB-KW"/>
</dbReference>
<name>A0AAE4MGR3_9EURY</name>
<dbReference type="PROSITE" id="PS51194">
    <property type="entry name" value="HELICASE_CTER"/>
    <property type="match status" value="1"/>
</dbReference>
<dbReference type="GO" id="GO:0016787">
    <property type="term" value="F:hydrolase activity"/>
    <property type="evidence" value="ECO:0007669"/>
    <property type="project" value="UniProtKB-KW"/>
</dbReference>
<dbReference type="EMBL" id="JAWDKB010000002">
    <property type="protein sequence ID" value="MDV0443173.1"/>
    <property type="molecule type" value="Genomic_DNA"/>
</dbReference>
<dbReference type="CDD" id="cd18794">
    <property type="entry name" value="SF2_C_RecQ"/>
    <property type="match status" value="1"/>
</dbReference>
<dbReference type="SMART" id="SM00490">
    <property type="entry name" value="HELICc"/>
    <property type="match status" value="1"/>
</dbReference>
<keyword evidence="6" id="KW-0067">ATP-binding</keyword>
<evidence type="ECO:0000256" key="9">
    <source>
        <dbReference type="ARBA" id="ARBA00034617"/>
    </source>
</evidence>
<dbReference type="InterPro" id="IPR001650">
    <property type="entry name" value="Helicase_C-like"/>
</dbReference>
<protein>
    <recommendedName>
        <fullName evidence="10">DNA 3'-5' helicase</fullName>
        <ecNumber evidence="10">5.6.2.4</ecNumber>
    </recommendedName>
</protein>
<evidence type="ECO:0000256" key="4">
    <source>
        <dbReference type="ARBA" id="ARBA00022801"/>
    </source>
</evidence>
<feature type="domain" description="Helicase ATP-binding" evidence="11">
    <location>
        <begin position="26"/>
        <end position="194"/>
    </location>
</feature>
<evidence type="ECO:0000256" key="6">
    <source>
        <dbReference type="ARBA" id="ARBA00022840"/>
    </source>
</evidence>
<keyword evidence="7" id="KW-0238">DNA-binding</keyword>
<dbReference type="Gene3D" id="3.40.50.300">
    <property type="entry name" value="P-loop containing nucleotide triphosphate hydrolases"/>
    <property type="match status" value="2"/>
</dbReference>
<sequence length="497" mass="55630">MTQDIQKTLEAFFHHQTFRPNQEEIISDVVAGRDVLAVMATGGGKSLCYQLPAMMLDGMTVVISPLIALMKDQVDALLAQGVRVGTLNSMQTYDEKLRVEREISSGSLRILYVSPERAVTPAFFQVLSRCRVALFAVDEAHCISMWGHQFRPEYREIKVLREKFPNVPVIALTATATERVREDIVRELGMKNSREYVGSFNRKNLRYEAYEEPTGMVRIQKIVSYVVANPNVSGIIYCFSRASCEEVAERLRRHRILASPYHAGMPTPERNRIQEGFLNNTIRVICATVAFGMGIDKPDVRYVIHAHLPKDLESYYQETGRAGRDGKPSDCILYYSAGDRAKISSMLEREFTDVQRLRIAKGKVADMYSYCTTSGCRRKLLLSYFGEDISPCRNCDICDRSNTKPKKVAAPSGDLPKIVFDAAKDLSGQMTMSSFVSFLLGLDRAHTKSSGLTSHSFYGAAKDYGRAEVMGVVQDLIAAKKLSLKGKSVMKLCVAEK</sequence>
<dbReference type="Pfam" id="PF00271">
    <property type="entry name" value="Helicase_C"/>
    <property type="match status" value="1"/>
</dbReference>
<dbReference type="EC" id="5.6.2.4" evidence="10"/>
<dbReference type="SUPFAM" id="SSF52540">
    <property type="entry name" value="P-loop containing nucleoside triphosphate hydrolases"/>
    <property type="match status" value="1"/>
</dbReference>
<dbReference type="GO" id="GO:0005737">
    <property type="term" value="C:cytoplasm"/>
    <property type="evidence" value="ECO:0007669"/>
    <property type="project" value="TreeGrafter"/>
</dbReference>
<dbReference type="NCBIfam" id="TIGR00614">
    <property type="entry name" value="recQ_fam"/>
    <property type="match status" value="1"/>
</dbReference>
<comment type="caution">
    <text evidence="13">The sequence shown here is derived from an EMBL/GenBank/DDBJ whole genome shotgun (WGS) entry which is preliminary data.</text>
</comment>
<evidence type="ECO:0000256" key="2">
    <source>
        <dbReference type="ARBA" id="ARBA00022723"/>
    </source>
</evidence>
<dbReference type="AlphaFoldDB" id="A0AAE4MGR3"/>
<keyword evidence="4 13" id="KW-0378">Hydrolase</keyword>
<dbReference type="InterPro" id="IPR014001">
    <property type="entry name" value="Helicase_ATP-bd"/>
</dbReference>
<keyword evidence="5 13" id="KW-0347">Helicase</keyword>
<evidence type="ECO:0000256" key="10">
    <source>
        <dbReference type="ARBA" id="ARBA00034808"/>
    </source>
</evidence>
<dbReference type="InterPro" id="IPR011545">
    <property type="entry name" value="DEAD/DEAH_box_helicase_dom"/>
</dbReference>
<keyword evidence="14" id="KW-1185">Reference proteome</keyword>
<dbReference type="Pfam" id="PF00270">
    <property type="entry name" value="DEAD"/>
    <property type="match status" value="1"/>
</dbReference>
<dbReference type="FunFam" id="3.40.50.300:FF:000296">
    <property type="entry name" value="ATP-dependent DNA helicase RecQ"/>
    <property type="match status" value="1"/>
</dbReference>
<evidence type="ECO:0000313" key="14">
    <source>
        <dbReference type="Proteomes" id="UP001283212"/>
    </source>
</evidence>
<dbReference type="PANTHER" id="PTHR13710:SF105">
    <property type="entry name" value="ATP-DEPENDENT DNA HELICASE Q1"/>
    <property type="match status" value="1"/>
</dbReference>
<keyword evidence="3" id="KW-0547">Nucleotide-binding</keyword>
<dbReference type="GO" id="GO:0043138">
    <property type="term" value="F:3'-5' DNA helicase activity"/>
    <property type="evidence" value="ECO:0007669"/>
    <property type="project" value="UniProtKB-EC"/>
</dbReference>
<dbReference type="GO" id="GO:0003677">
    <property type="term" value="F:DNA binding"/>
    <property type="evidence" value="ECO:0007669"/>
    <property type="project" value="UniProtKB-KW"/>
</dbReference>
<keyword evidence="8" id="KW-0413">Isomerase</keyword>
<dbReference type="Gene3D" id="1.10.10.10">
    <property type="entry name" value="Winged helix-like DNA-binding domain superfamily/Winged helix DNA-binding domain"/>
    <property type="match status" value="1"/>
</dbReference>
<dbReference type="SMART" id="SM00487">
    <property type="entry name" value="DEXDc"/>
    <property type="match status" value="1"/>
</dbReference>
<dbReference type="FunFam" id="3.40.50.300:FF:001456">
    <property type="entry name" value="ATP-dependent DNA helicase"/>
    <property type="match status" value="1"/>
</dbReference>
<proteinExistence type="inferred from homology"/>
<dbReference type="InterPro" id="IPR032284">
    <property type="entry name" value="RecQ_Zn-bd"/>
</dbReference>
<dbReference type="Pfam" id="PF16124">
    <property type="entry name" value="RecQ_Zn_bind"/>
    <property type="match status" value="1"/>
</dbReference>
<dbReference type="GO" id="GO:0009378">
    <property type="term" value="F:four-way junction helicase activity"/>
    <property type="evidence" value="ECO:0007669"/>
    <property type="project" value="TreeGrafter"/>
</dbReference>
<gene>
    <name evidence="13" type="primary">recQ</name>
    <name evidence="13" type="ORF">McpCs1_05410</name>
</gene>
<dbReference type="RefSeq" id="WP_338095706.1">
    <property type="nucleotide sequence ID" value="NZ_JAWDKB010000002.1"/>
</dbReference>
<evidence type="ECO:0000256" key="3">
    <source>
        <dbReference type="ARBA" id="ARBA00022741"/>
    </source>
</evidence>
<comment type="catalytic activity">
    <reaction evidence="9">
        <text>Couples ATP hydrolysis with the unwinding of duplex DNA by translocating in the 3'-5' direction.</text>
        <dbReference type="EC" id="5.6.2.4"/>
    </reaction>
</comment>
<dbReference type="InterPro" id="IPR004589">
    <property type="entry name" value="DNA_helicase_ATP-dep_RecQ"/>
</dbReference>